<keyword evidence="9" id="KW-1185">Reference proteome</keyword>
<keyword evidence="6" id="KW-0539">Nucleus</keyword>
<keyword evidence="5" id="KW-0804">Transcription</keyword>
<dbReference type="InterPro" id="IPR023780">
    <property type="entry name" value="Chromo_domain"/>
</dbReference>
<evidence type="ECO:0000256" key="5">
    <source>
        <dbReference type="ARBA" id="ARBA00023163"/>
    </source>
</evidence>
<dbReference type="EMBL" id="CAJPWZ010001209">
    <property type="protein sequence ID" value="CAG2209727.1"/>
    <property type="molecule type" value="Genomic_DNA"/>
</dbReference>
<dbReference type="SMART" id="SM00298">
    <property type="entry name" value="CHROMO"/>
    <property type="match status" value="1"/>
</dbReference>
<dbReference type="Proteomes" id="UP000683360">
    <property type="component" value="Unassembled WGS sequence"/>
</dbReference>
<dbReference type="InterPro" id="IPR036910">
    <property type="entry name" value="HMG_box_dom_sf"/>
</dbReference>
<accession>A0A8S3RNB2</accession>
<keyword evidence="3" id="KW-0805">Transcription regulation</keyword>
<keyword evidence="2" id="KW-0677">Repeat</keyword>
<name>A0A8S3RNB2_MYTED</name>
<dbReference type="PROSITE" id="PS50013">
    <property type="entry name" value="CHROMO_2"/>
    <property type="match status" value="1"/>
</dbReference>
<dbReference type="InterPro" id="IPR004212">
    <property type="entry name" value="GTF2I"/>
</dbReference>
<dbReference type="Gene3D" id="2.40.50.40">
    <property type="match status" value="1"/>
</dbReference>
<dbReference type="Gene3D" id="3.90.1460.10">
    <property type="entry name" value="GTF2I-like"/>
    <property type="match status" value="1"/>
</dbReference>
<dbReference type="SUPFAM" id="SSF47095">
    <property type="entry name" value="HMG-box"/>
    <property type="match status" value="1"/>
</dbReference>
<dbReference type="OrthoDB" id="6110557at2759"/>
<dbReference type="Pfam" id="PF02946">
    <property type="entry name" value="GTF2I"/>
    <property type="match status" value="1"/>
</dbReference>
<evidence type="ECO:0000256" key="3">
    <source>
        <dbReference type="ARBA" id="ARBA00023015"/>
    </source>
</evidence>
<dbReference type="GO" id="GO:0003677">
    <property type="term" value="F:DNA binding"/>
    <property type="evidence" value="ECO:0007669"/>
    <property type="project" value="UniProtKB-KW"/>
</dbReference>
<dbReference type="PROSITE" id="PS51139">
    <property type="entry name" value="GTF2I"/>
    <property type="match status" value="1"/>
</dbReference>
<keyword evidence="4" id="KW-0238">DNA-binding</keyword>
<reference evidence="8" key="1">
    <citation type="submission" date="2021-03" db="EMBL/GenBank/DDBJ databases">
        <authorList>
            <person name="Bekaert M."/>
        </authorList>
    </citation>
    <scope>NUCLEOTIDE SEQUENCE</scope>
</reference>
<dbReference type="SUPFAM" id="SSF54160">
    <property type="entry name" value="Chromo domain-like"/>
    <property type="match status" value="1"/>
</dbReference>
<dbReference type="AlphaFoldDB" id="A0A8S3RNB2"/>
<comment type="subcellular location">
    <subcellularLocation>
        <location evidence="1">Nucleus</location>
    </subcellularLocation>
</comment>
<dbReference type="GO" id="GO:0005634">
    <property type="term" value="C:nucleus"/>
    <property type="evidence" value="ECO:0007669"/>
    <property type="project" value="UniProtKB-SubCell"/>
</dbReference>
<dbReference type="InterPro" id="IPR000953">
    <property type="entry name" value="Chromo/chromo_shadow_dom"/>
</dbReference>
<dbReference type="CDD" id="cd00024">
    <property type="entry name" value="CD_CSD"/>
    <property type="match status" value="1"/>
</dbReference>
<dbReference type="SUPFAM" id="SSF117773">
    <property type="entry name" value="GTF2I-like repeat"/>
    <property type="match status" value="1"/>
</dbReference>
<organism evidence="8 9">
    <name type="scientific">Mytilus edulis</name>
    <name type="common">Blue mussel</name>
    <dbReference type="NCBI Taxonomy" id="6550"/>
    <lineage>
        <taxon>Eukaryota</taxon>
        <taxon>Metazoa</taxon>
        <taxon>Spiralia</taxon>
        <taxon>Lophotrochozoa</taxon>
        <taxon>Mollusca</taxon>
        <taxon>Bivalvia</taxon>
        <taxon>Autobranchia</taxon>
        <taxon>Pteriomorphia</taxon>
        <taxon>Mytilida</taxon>
        <taxon>Mytiloidea</taxon>
        <taxon>Mytilidae</taxon>
        <taxon>Mytilinae</taxon>
        <taxon>Mytilus</taxon>
    </lineage>
</organism>
<gene>
    <name evidence="8" type="ORF">MEDL_23831</name>
</gene>
<evidence type="ECO:0000256" key="6">
    <source>
        <dbReference type="ARBA" id="ARBA00023242"/>
    </source>
</evidence>
<evidence type="ECO:0000256" key="4">
    <source>
        <dbReference type="ARBA" id="ARBA00023125"/>
    </source>
</evidence>
<proteinExistence type="predicted"/>
<dbReference type="InterPro" id="IPR036647">
    <property type="entry name" value="GTF2I-like_rpt_sf"/>
</dbReference>
<dbReference type="Pfam" id="PF00385">
    <property type="entry name" value="Chromo"/>
    <property type="match status" value="1"/>
</dbReference>
<evidence type="ECO:0000256" key="1">
    <source>
        <dbReference type="ARBA" id="ARBA00004123"/>
    </source>
</evidence>
<dbReference type="CDD" id="cd00084">
    <property type="entry name" value="HMG-box_SF"/>
    <property type="match status" value="1"/>
</dbReference>
<evidence type="ECO:0000313" key="9">
    <source>
        <dbReference type="Proteomes" id="UP000683360"/>
    </source>
</evidence>
<feature type="domain" description="Chromo" evidence="7">
    <location>
        <begin position="343"/>
        <end position="391"/>
    </location>
</feature>
<protein>
    <recommendedName>
        <fullName evidence="7">Chromo domain-containing protein</fullName>
    </recommendedName>
</protein>
<comment type="caution">
    <text evidence="8">The sequence shown here is derived from an EMBL/GenBank/DDBJ whole genome shotgun (WGS) entry which is preliminary data.</text>
</comment>
<evidence type="ECO:0000256" key="2">
    <source>
        <dbReference type="ARBA" id="ARBA00022737"/>
    </source>
</evidence>
<evidence type="ECO:0000259" key="7">
    <source>
        <dbReference type="PROSITE" id="PS50013"/>
    </source>
</evidence>
<evidence type="ECO:0000313" key="8">
    <source>
        <dbReference type="EMBL" id="CAG2209727.1"/>
    </source>
</evidence>
<dbReference type="InterPro" id="IPR016197">
    <property type="entry name" value="Chromo-like_dom_sf"/>
</dbReference>
<sequence>MKGLKTFWIYEMDTMTQLYSELQSDTPKEEHLKSLGQRWANTSEDEKMVFRTKAKEVREDPFKGMSPDEAANIQINVISNSCALLHSLGYEIAAIAAKDTEPSHVFGSPKGLEFIQGAKIQNDFRESVFGNIVYVNVKNEKETKQDLSEQHLSVPKNKRCRMVPFFKRKEFKMEGLPDGIEFKDPSSYGLASLRLIISHKDAIKNVKPASSTSADVSDSPHLLLTSNSIDAVEEVEGSEGNRILTDSVHLRANTSDPIVDDGTGILTDSVHLRANTSDPIVDDGTGILTDLRNVEMEEVEGAPDIPLDVLESLADTMGEFIEEEQSVALPKDEIKMKLESGLYPVARIMGKKRKGRKHLYKIHWEGCKASEATWEPTENIPKPLLKLYNKK</sequence>